<dbReference type="InterPro" id="IPR007749">
    <property type="entry name" value="DUF677"/>
</dbReference>
<evidence type="ECO:0000256" key="6">
    <source>
        <dbReference type="SAM" id="MobiDB-lite"/>
    </source>
</evidence>
<evidence type="ECO:0000256" key="3">
    <source>
        <dbReference type="ARBA" id="ARBA00022692"/>
    </source>
</evidence>
<dbReference type="Pfam" id="PF05055">
    <property type="entry name" value="DUF677"/>
    <property type="match status" value="1"/>
</dbReference>
<evidence type="ECO:0000256" key="5">
    <source>
        <dbReference type="ARBA" id="ARBA00023136"/>
    </source>
</evidence>
<dbReference type="EMBL" id="OU503041">
    <property type="protein sequence ID" value="CAI9763816.1"/>
    <property type="molecule type" value="Genomic_DNA"/>
</dbReference>
<sequence length="386" mass="44319">MKKLLWCNLKLPFSRDGERRKEHVNSSVTKSNVINEEYKEAFRTNSYIEICKKVQGQLERKSTDNGPSSSPSPSSFLSSSSSSSSRNVSLSKFLHEPCQETLAHMIENSELHQLLVNYFEISLEACRLCELLLKNVHKVRANYHVIKTTIKQMKNEVPDGASWNTDDKCLAVYRNLASFVMLKNPLSTITPLQFHELHENHSLFLHKLTSECRKTKRRTKLRKCINKVMRYVLLGACGVLVIPLLILAIHSMTGIVAAPAGLFVLSSLSLFLKKLKVAKKKSKKTPNERLGMQLDIAARGVYISINDFDTISRLVQRLHDELEHEKFVADICVRKGKNEILKEVLREFQIHGSSFLEQLEELEKQIYLCFLDISRSRRLLFEEMIK</sequence>
<dbReference type="PANTHER" id="PTHR31113:SF20">
    <property type="entry name" value="UPF0496 PROTEIN 2-RELATED"/>
    <property type="match status" value="1"/>
</dbReference>
<organism evidence="8 9">
    <name type="scientific">Fraxinus pennsylvanica</name>
    <dbReference type="NCBI Taxonomy" id="56036"/>
    <lineage>
        <taxon>Eukaryota</taxon>
        <taxon>Viridiplantae</taxon>
        <taxon>Streptophyta</taxon>
        <taxon>Embryophyta</taxon>
        <taxon>Tracheophyta</taxon>
        <taxon>Spermatophyta</taxon>
        <taxon>Magnoliopsida</taxon>
        <taxon>eudicotyledons</taxon>
        <taxon>Gunneridae</taxon>
        <taxon>Pentapetalae</taxon>
        <taxon>asterids</taxon>
        <taxon>lamiids</taxon>
        <taxon>Lamiales</taxon>
        <taxon>Oleaceae</taxon>
        <taxon>Oleeae</taxon>
        <taxon>Fraxinus</taxon>
    </lineage>
</organism>
<gene>
    <name evidence="8" type="ORF">FPE_LOCUS11246</name>
</gene>
<evidence type="ECO:0000256" key="4">
    <source>
        <dbReference type="ARBA" id="ARBA00022989"/>
    </source>
</evidence>
<name>A0AAD1Z5W5_9LAMI</name>
<evidence type="ECO:0000256" key="2">
    <source>
        <dbReference type="ARBA" id="ARBA00009074"/>
    </source>
</evidence>
<keyword evidence="9" id="KW-1185">Reference proteome</keyword>
<comment type="similarity">
    <text evidence="2">Belongs to the UPF0496 family.</text>
</comment>
<evidence type="ECO:0000256" key="1">
    <source>
        <dbReference type="ARBA" id="ARBA00004370"/>
    </source>
</evidence>
<protein>
    <submittedName>
        <fullName evidence="8">Uncharacterized protein</fullName>
    </submittedName>
</protein>
<feature type="compositionally biased region" description="Low complexity" evidence="6">
    <location>
        <begin position="67"/>
        <end position="82"/>
    </location>
</feature>
<accession>A0AAD1Z5W5</accession>
<feature type="region of interest" description="Disordered" evidence="6">
    <location>
        <begin position="59"/>
        <end position="82"/>
    </location>
</feature>
<feature type="transmembrane region" description="Helical" evidence="7">
    <location>
        <begin position="255"/>
        <end position="272"/>
    </location>
</feature>
<keyword evidence="4 7" id="KW-1133">Transmembrane helix</keyword>
<comment type="subcellular location">
    <subcellularLocation>
        <location evidence="1">Membrane</location>
    </subcellularLocation>
</comment>
<dbReference type="AlphaFoldDB" id="A0AAD1Z5W5"/>
<dbReference type="PANTHER" id="PTHR31113">
    <property type="entry name" value="UPF0496 PROTEIN 3-RELATED"/>
    <property type="match status" value="1"/>
</dbReference>
<dbReference type="GO" id="GO:0016020">
    <property type="term" value="C:membrane"/>
    <property type="evidence" value="ECO:0007669"/>
    <property type="project" value="UniProtKB-SubCell"/>
</dbReference>
<dbReference type="Proteomes" id="UP000834106">
    <property type="component" value="Chromosome 6"/>
</dbReference>
<proteinExistence type="inferred from homology"/>
<evidence type="ECO:0000313" key="9">
    <source>
        <dbReference type="Proteomes" id="UP000834106"/>
    </source>
</evidence>
<reference evidence="8" key="1">
    <citation type="submission" date="2023-05" db="EMBL/GenBank/DDBJ databases">
        <authorList>
            <person name="Huff M."/>
        </authorList>
    </citation>
    <scope>NUCLEOTIDE SEQUENCE</scope>
</reference>
<evidence type="ECO:0000256" key="7">
    <source>
        <dbReference type="SAM" id="Phobius"/>
    </source>
</evidence>
<keyword evidence="5 7" id="KW-0472">Membrane</keyword>
<feature type="transmembrane region" description="Helical" evidence="7">
    <location>
        <begin position="228"/>
        <end position="249"/>
    </location>
</feature>
<keyword evidence="3 7" id="KW-0812">Transmembrane</keyword>
<evidence type="ECO:0000313" key="8">
    <source>
        <dbReference type="EMBL" id="CAI9763816.1"/>
    </source>
</evidence>